<dbReference type="Gene3D" id="1.10.3450.10">
    <property type="entry name" value="TTHA0068-like"/>
    <property type="match status" value="1"/>
</dbReference>
<sequence>MKYPGHYVSYLVEFHATRDFFECHELLEEYWKEHPEDERALIWVGLIQLAVGQYHERRGNLAGAAKMYEQALGKLTAVALDSLGLNGAKAVVELEAVLARAKQLEEAIAPAYQDMNLEIIDAELQVLCEQECTERGIAQKQWGLPSDMADEALIHRHTLRDRSDVIAARAEAIAARTKKPSTHNR</sequence>
<dbReference type="AlphaFoldDB" id="A0A1B2DN16"/>
<reference evidence="1" key="1">
    <citation type="submission" date="2016-08" db="EMBL/GenBank/DDBJ databases">
        <title>Complete Genome Seqeunce of Paenibacillus sp. BIHB 4019 from tea rhizoplane.</title>
        <authorList>
            <person name="Thakur R."/>
            <person name="Swarnkar M.K."/>
            <person name="Gulati A."/>
        </authorList>
    </citation>
    <scope>NUCLEOTIDE SEQUENCE [LARGE SCALE GENOMIC DNA]</scope>
    <source>
        <strain evidence="1">BIHB4019</strain>
    </source>
</reference>
<proteinExistence type="predicted"/>
<dbReference type="PANTHER" id="PTHR34796">
    <property type="entry name" value="EXPRESSED PROTEIN"/>
    <property type="match status" value="1"/>
</dbReference>
<accession>A0A1B2DN16</accession>
<evidence type="ECO:0008006" key="2">
    <source>
        <dbReference type="Google" id="ProtNLM"/>
    </source>
</evidence>
<dbReference type="SUPFAM" id="SSF140663">
    <property type="entry name" value="TTHA0068-like"/>
    <property type="match status" value="1"/>
</dbReference>
<dbReference type="EMBL" id="CP016808">
    <property type="protein sequence ID" value="ANY69102.1"/>
    <property type="molecule type" value="Genomic_DNA"/>
</dbReference>
<dbReference type="Pfam" id="PF03745">
    <property type="entry name" value="DUF309"/>
    <property type="match status" value="1"/>
</dbReference>
<dbReference type="RefSeq" id="WP_099520151.1">
    <property type="nucleotide sequence ID" value="NZ_CP016808.1"/>
</dbReference>
<name>A0A1B2DN16_9BACL</name>
<dbReference type="InterPro" id="IPR023203">
    <property type="entry name" value="TTHA0068_sf"/>
</dbReference>
<dbReference type="PANTHER" id="PTHR34796:SF1">
    <property type="entry name" value="EXPRESSED PROTEIN"/>
    <property type="match status" value="1"/>
</dbReference>
<gene>
    <name evidence="1" type="ORF">BBD42_23415</name>
</gene>
<evidence type="ECO:0000313" key="1">
    <source>
        <dbReference type="EMBL" id="ANY69102.1"/>
    </source>
</evidence>
<protein>
    <recommendedName>
        <fullName evidence="2">DUF309 domain-containing protein</fullName>
    </recommendedName>
</protein>
<dbReference type="InterPro" id="IPR005500">
    <property type="entry name" value="DUF309"/>
</dbReference>
<organism evidence="1">
    <name type="scientific">Paenibacillus sp. BIHB 4019</name>
    <dbReference type="NCBI Taxonomy" id="1870819"/>
    <lineage>
        <taxon>Bacteria</taxon>
        <taxon>Bacillati</taxon>
        <taxon>Bacillota</taxon>
        <taxon>Bacilli</taxon>
        <taxon>Bacillales</taxon>
        <taxon>Paenibacillaceae</taxon>
        <taxon>Paenibacillus</taxon>
    </lineage>
</organism>